<accession>U4LJ03</accession>
<evidence type="ECO:0000313" key="1">
    <source>
        <dbReference type="EMBL" id="CCX31928.1"/>
    </source>
</evidence>
<name>U4LJ03_PYROM</name>
<dbReference type="EMBL" id="HF935702">
    <property type="protein sequence ID" value="CCX31928.1"/>
    <property type="molecule type" value="Genomic_DNA"/>
</dbReference>
<protein>
    <submittedName>
        <fullName evidence="1">Uncharacterized protein</fullName>
    </submittedName>
</protein>
<proteinExistence type="predicted"/>
<organism evidence="1 2">
    <name type="scientific">Pyronema omphalodes (strain CBS 100304)</name>
    <name type="common">Pyronema confluens</name>
    <dbReference type="NCBI Taxonomy" id="1076935"/>
    <lineage>
        <taxon>Eukaryota</taxon>
        <taxon>Fungi</taxon>
        <taxon>Dikarya</taxon>
        <taxon>Ascomycota</taxon>
        <taxon>Pezizomycotina</taxon>
        <taxon>Pezizomycetes</taxon>
        <taxon>Pezizales</taxon>
        <taxon>Pyronemataceae</taxon>
        <taxon>Pyronema</taxon>
    </lineage>
</organism>
<dbReference type="Proteomes" id="UP000018144">
    <property type="component" value="Unassembled WGS sequence"/>
</dbReference>
<gene>
    <name evidence="1" type="ORF">PCON_12005</name>
</gene>
<evidence type="ECO:0000313" key="2">
    <source>
        <dbReference type="Proteomes" id="UP000018144"/>
    </source>
</evidence>
<sequence length="46" mass="5505">MLRLYVNYIQFCIRYHLGHQVDKPPYPYAQFRNASLALTQVCLFLV</sequence>
<dbReference type="AlphaFoldDB" id="U4LJ03"/>
<keyword evidence="2" id="KW-1185">Reference proteome</keyword>
<reference evidence="1 2" key="1">
    <citation type="journal article" date="2013" name="PLoS Genet.">
        <title>The genome and development-dependent transcriptomes of Pyronema confluens: a window into fungal evolution.</title>
        <authorList>
            <person name="Traeger S."/>
            <person name="Altegoer F."/>
            <person name="Freitag M."/>
            <person name="Gabaldon T."/>
            <person name="Kempken F."/>
            <person name="Kumar A."/>
            <person name="Marcet-Houben M."/>
            <person name="Poggeler S."/>
            <person name="Stajich J.E."/>
            <person name="Nowrousian M."/>
        </authorList>
    </citation>
    <scope>NUCLEOTIDE SEQUENCE [LARGE SCALE GENOMIC DNA]</scope>
    <source>
        <strain evidence="2">CBS 100304</strain>
        <tissue evidence="1">Vegetative mycelium</tissue>
    </source>
</reference>